<dbReference type="GeneID" id="17293954"/>
<feature type="compositionally biased region" description="Basic and acidic residues" evidence="1">
    <location>
        <begin position="44"/>
        <end position="57"/>
    </location>
</feature>
<feature type="region of interest" description="Disordered" evidence="1">
    <location>
        <begin position="318"/>
        <end position="344"/>
    </location>
</feature>
<feature type="compositionally biased region" description="Basic and acidic residues" evidence="1">
    <location>
        <begin position="318"/>
        <end position="338"/>
    </location>
</feature>
<reference evidence="2 4" key="1">
    <citation type="journal article" date="2012" name="Nature">
        <title>Algal genomes reveal evolutionary mosaicism and the fate of nucleomorphs.</title>
        <authorList>
            <consortium name="DOE Joint Genome Institute"/>
            <person name="Curtis B.A."/>
            <person name="Tanifuji G."/>
            <person name="Burki F."/>
            <person name="Gruber A."/>
            <person name="Irimia M."/>
            <person name="Maruyama S."/>
            <person name="Arias M.C."/>
            <person name="Ball S.G."/>
            <person name="Gile G.H."/>
            <person name="Hirakawa Y."/>
            <person name="Hopkins J.F."/>
            <person name="Kuo A."/>
            <person name="Rensing S.A."/>
            <person name="Schmutz J."/>
            <person name="Symeonidi A."/>
            <person name="Elias M."/>
            <person name="Eveleigh R.J."/>
            <person name="Herman E.K."/>
            <person name="Klute M.J."/>
            <person name="Nakayama T."/>
            <person name="Obornik M."/>
            <person name="Reyes-Prieto A."/>
            <person name="Armbrust E.V."/>
            <person name="Aves S.J."/>
            <person name="Beiko R.G."/>
            <person name="Coutinho P."/>
            <person name="Dacks J.B."/>
            <person name="Durnford D.G."/>
            <person name="Fast N.M."/>
            <person name="Green B.R."/>
            <person name="Grisdale C.J."/>
            <person name="Hempel F."/>
            <person name="Henrissat B."/>
            <person name="Hoppner M.P."/>
            <person name="Ishida K."/>
            <person name="Kim E."/>
            <person name="Koreny L."/>
            <person name="Kroth P.G."/>
            <person name="Liu Y."/>
            <person name="Malik S.B."/>
            <person name="Maier U.G."/>
            <person name="McRose D."/>
            <person name="Mock T."/>
            <person name="Neilson J.A."/>
            <person name="Onodera N.T."/>
            <person name="Poole A.M."/>
            <person name="Pritham E.J."/>
            <person name="Richards T.A."/>
            <person name="Rocap G."/>
            <person name="Roy S.W."/>
            <person name="Sarai C."/>
            <person name="Schaack S."/>
            <person name="Shirato S."/>
            <person name="Slamovits C.H."/>
            <person name="Spencer D.F."/>
            <person name="Suzuki S."/>
            <person name="Worden A.Z."/>
            <person name="Zauner S."/>
            <person name="Barry K."/>
            <person name="Bell C."/>
            <person name="Bharti A.K."/>
            <person name="Crow J.A."/>
            <person name="Grimwood J."/>
            <person name="Kramer R."/>
            <person name="Lindquist E."/>
            <person name="Lucas S."/>
            <person name="Salamov A."/>
            <person name="McFadden G.I."/>
            <person name="Lane C.E."/>
            <person name="Keeling P.J."/>
            <person name="Gray M.W."/>
            <person name="Grigoriev I.V."/>
            <person name="Archibald J.M."/>
        </authorList>
    </citation>
    <scope>NUCLEOTIDE SEQUENCE</scope>
    <source>
        <strain evidence="2 4">CCMP2712</strain>
    </source>
</reference>
<feature type="compositionally biased region" description="Low complexity" evidence="1">
    <location>
        <begin position="166"/>
        <end position="191"/>
    </location>
</feature>
<dbReference type="RefSeq" id="XP_005824195.1">
    <property type="nucleotide sequence ID" value="XM_005824138.1"/>
</dbReference>
<dbReference type="Proteomes" id="UP000011087">
    <property type="component" value="Unassembled WGS sequence"/>
</dbReference>
<evidence type="ECO:0000313" key="3">
    <source>
        <dbReference type="EnsemblProtists" id="EKX37215"/>
    </source>
</evidence>
<evidence type="ECO:0000313" key="4">
    <source>
        <dbReference type="Proteomes" id="UP000011087"/>
    </source>
</evidence>
<feature type="compositionally biased region" description="Basic and acidic residues" evidence="1">
    <location>
        <begin position="9"/>
        <end position="33"/>
    </location>
</feature>
<reference evidence="3" key="3">
    <citation type="submission" date="2016-03" db="UniProtKB">
        <authorList>
            <consortium name="EnsemblProtists"/>
        </authorList>
    </citation>
    <scope>IDENTIFICATION</scope>
</reference>
<keyword evidence="4" id="KW-1185">Reference proteome</keyword>
<accession>L1IN40</accession>
<reference evidence="4" key="2">
    <citation type="submission" date="2012-11" db="EMBL/GenBank/DDBJ databases">
        <authorList>
            <person name="Kuo A."/>
            <person name="Curtis B.A."/>
            <person name="Tanifuji G."/>
            <person name="Burki F."/>
            <person name="Gruber A."/>
            <person name="Irimia M."/>
            <person name="Maruyama S."/>
            <person name="Arias M.C."/>
            <person name="Ball S.G."/>
            <person name="Gile G.H."/>
            <person name="Hirakawa Y."/>
            <person name="Hopkins J.F."/>
            <person name="Rensing S.A."/>
            <person name="Schmutz J."/>
            <person name="Symeonidi A."/>
            <person name="Elias M."/>
            <person name="Eveleigh R.J."/>
            <person name="Herman E.K."/>
            <person name="Klute M.J."/>
            <person name="Nakayama T."/>
            <person name="Obornik M."/>
            <person name="Reyes-Prieto A."/>
            <person name="Armbrust E.V."/>
            <person name="Aves S.J."/>
            <person name="Beiko R.G."/>
            <person name="Coutinho P."/>
            <person name="Dacks J.B."/>
            <person name="Durnford D.G."/>
            <person name="Fast N.M."/>
            <person name="Green B.R."/>
            <person name="Grisdale C."/>
            <person name="Hempe F."/>
            <person name="Henrissat B."/>
            <person name="Hoppner M.P."/>
            <person name="Ishida K.-I."/>
            <person name="Kim E."/>
            <person name="Koreny L."/>
            <person name="Kroth P.G."/>
            <person name="Liu Y."/>
            <person name="Malik S.-B."/>
            <person name="Maier U.G."/>
            <person name="McRose D."/>
            <person name="Mock T."/>
            <person name="Neilson J.A."/>
            <person name="Onodera N.T."/>
            <person name="Poole A.M."/>
            <person name="Pritham E.J."/>
            <person name="Richards T.A."/>
            <person name="Rocap G."/>
            <person name="Roy S.W."/>
            <person name="Sarai C."/>
            <person name="Schaack S."/>
            <person name="Shirato S."/>
            <person name="Slamovits C.H."/>
            <person name="Spencer D.F."/>
            <person name="Suzuki S."/>
            <person name="Worden A.Z."/>
            <person name="Zauner S."/>
            <person name="Barry K."/>
            <person name="Bell C."/>
            <person name="Bharti A.K."/>
            <person name="Crow J.A."/>
            <person name="Grimwood J."/>
            <person name="Kramer R."/>
            <person name="Lindquist E."/>
            <person name="Lucas S."/>
            <person name="Salamov A."/>
            <person name="McFadden G.I."/>
            <person name="Lane C.E."/>
            <person name="Keeling P.J."/>
            <person name="Gray M.W."/>
            <person name="Grigoriev I.V."/>
            <person name="Archibald J.M."/>
        </authorList>
    </citation>
    <scope>NUCLEOTIDE SEQUENCE</scope>
    <source>
        <strain evidence="4">CCMP2712</strain>
    </source>
</reference>
<organism evidence="2">
    <name type="scientific">Guillardia theta (strain CCMP2712)</name>
    <name type="common">Cryptophyte</name>
    <dbReference type="NCBI Taxonomy" id="905079"/>
    <lineage>
        <taxon>Eukaryota</taxon>
        <taxon>Cryptophyceae</taxon>
        <taxon>Pyrenomonadales</taxon>
        <taxon>Geminigeraceae</taxon>
        <taxon>Guillardia</taxon>
    </lineage>
</organism>
<dbReference type="EMBL" id="JH993062">
    <property type="protein sequence ID" value="EKX37215.1"/>
    <property type="molecule type" value="Genomic_DNA"/>
</dbReference>
<protein>
    <submittedName>
        <fullName evidence="2 3">Uncharacterized protein</fullName>
    </submittedName>
</protein>
<evidence type="ECO:0000313" key="2">
    <source>
        <dbReference type="EMBL" id="EKX37215.1"/>
    </source>
</evidence>
<sequence length="344" mass="38669">MKRLLHKHQTLEKDRYAPVVVPEEKENARRQEEEPAQGEQEQMEQDHQEAAVEDRHAPNRQHVRAQVAREPVMSVEGQREMDEMIGMQIGKAISRAVAGTLKEEIHHVLVSELSREKAAKASKHVPAKQQRNNQQVAAKRSAPKEAYPAATSPPVKVGHPVEAKKAAAAVGAGGARKVAASQEEPAAANAQDPRKELDELQSKVETLAAMEREALDNLPQVENKEALARSSIASTLQSLRIAKDRSVLAQRAVDDDKVTSNMQQLKFDQMTAQRATEIEDAVKRELQKELHRQAELKLEAERGPLLARRLHLARKELREEKDKMKRWSEEQEAQKLEENMNFAA</sequence>
<dbReference type="AlphaFoldDB" id="L1IN40"/>
<proteinExistence type="predicted"/>
<feature type="region of interest" description="Disordered" evidence="1">
    <location>
        <begin position="116"/>
        <end position="199"/>
    </location>
</feature>
<evidence type="ECO:0000256" key="1">
    <source>
        <dbReference type="SAM" id="MobiDB-lite"/>
    </source>
</evidence>
<dbReference type="HOGENOM" id="CLU_807648_0_0_1"/>
<dbReference type="PaxDb" id="55529-EKX37215"/>
<dbReference type="EnsemblProtists" id="EKX37215">
    <property type="protein sequence ID" value="EKX37215"/>
    <property type="gene ID" value="GUITHDRAFT_155022"/>
</dbReference>
<name>L1IN40_GUITC</name>
<gene>
    <name evidence="2" type="ORF">GUITHDRAFT_155022</name>
</gene>
<dbReference type="KEGG" id="gtt:GUITHDRAFT_155022"/>
<feature type="region of interest" description="Disordered" evidence="1">
    <location>
        <begin position="1"/>
        <end position="77"/>
    </location>
</feature>